<comment type="caution">
    <text evidence="2">The sequence shown here is derived from an EMBL/GenBank/DDBJ whole genome shotgun (WGS) entry which is preliminary data.</text>
</comment>
<evidence type="ECO:0000313" key="2">
    <source>
        <dbReference type="EMBL" id="KAL3815503.1"/>
    </source>
</evidence>
<name>A0ABD3RRI8_9STRA</name>
<gene>
    <name evidence="2" type="ORF">ACHAXA_006200</name>
</gene>
<evidence type="ECO:0000313" key="3">
    <source>
        <dbReference type="Proteomes" id="UP001530377"/>
    </source>
</evidence>
<proteinExistence type="predicted"/>
<keyword evidence="3" id="KW-1185">Reference proteome</keyword>
<dbReference type="EMBL" id="JALLPB020000196">
    <property type="protein sequence ID" value="KAL3815503.1"/>
    <property type="molecule type" value="Genomic_DNA"/>
</dbReference>
<protein>
    <submittedName>
        <fullName evidence="2">Uncharacterized protein</fullName>
    </submittedName>
</protein>
<dbReference type="AlphaFoldDB" id="A0ABD3RRI8"/>
<reference evidence="2 3" key="1">
    <citation type="submission" date="2024-10" db="EMBL/GenBank/DDBJ databases">
        <title>Updated reference genomes for cyclostephanoid diatoms.</title>
        <authorList>
            <person name="Roberts W.R."/>
            <person name="Alverson A.J."/>
        </authorList>
    </citation>
    <scope>NUCLEOTIDE SEQUENCE [LARGE SCALE GENOMIC DNA]</scope>
    <source>
        <strain evidence="2 3">AJA228-03</strain>
    </source>
</reference>
<feature type="region of interest" description="Disordered" evidence="1">
    <location>
        <begin position="1"/>
        <end position="22"/>
    </location>
</feature>
<dbReference type="Proteomes" id="UP001530377">
    <property type="component" value="Unassembled WGS sequence"/>
</dbReference>
<sequence length="403" mass="44731">MDSHQLRDAATAATPVGQENDPDHLVGGDFICQLAQDTCRAIERVGQENDHGHLMEGDLVCQLAQDTCRAIERDDVAGLYAVLNIPADEDGPSRVRDVAVGGADGNESSDYKCRQILAVFYSLIGCGECNIGQWSIPLSVKAHLLLRALLRIPHEKYVISWEAANAAIQSLQYSKNDHQSGKSVLSHGEELAMIAEIRSFLTYLKAGSYEQIVLSQTMEQLRILSGVILAPLQLNGEENKQKSQRRRHNSYLLPLDLIPTIISSMDALDDVEFWKNKDRANLNDTVTSIYERDDTLGEVRIEEEGMMQIRASDNLLSFMFASYKREDSCDESIINLDRTIRADAVLPLLSLAIDDIGLSRMSISLGGITYWDRLKFAICDVLNSNLICYSTDVGSIDTSTFLP</sequence>
<accession>A0ABD3RRI8</accession>
<organism evidence="2 3">
    <name type="scientific">Cyclostephanos tholiformis</name>
    <dbReference type="NCBI Taxonomy" id="382380"/>
    <lineage>
        <taxon>Eukaryota</taxon>
        <taxon>Sar</taxon>
        <taxon>Stramenopiles</taxon>
        <taxon>Ochrophyta</taxon>
        <taxon>Bacillariophyta</taxon>
        <taxon>Coscinodiscophyceae</taxon>
        <taxon>Thalassiosirophycidae</taxon>
        <taxon>Stephanodiscales</taxon>
        <taxon>Stephanodiscaceae</taxon>
        <taxon>Cyclostephanos</taxon>
    </lineage>
</organism>
<evidence type="ECO:0000256" key="1">
    <source>
        <dbReference type="SAM" id="MobiDB-lite"/>
    </source>
</evidence>